<name>A0ABY5PG47_9ACTN</name>
<sequence>MRTARSPHRRPAPAPRRRTSAPVDVDDTAPTLFDDLPTPDEEPPTRPLRPGEIPPAR</sequence>
<dbReference type="RefSeq" id="WP_353863946.1">
    <property type="nucleotide sequence ID" value="NZ_CP088295.1"/>
</dbReference>
<evidence type="ECO:0000313" key="2">
    <source>
        <dbReference type="EMBL" id="UUY03440.1"/>
    </source>
</evidence>
<protein>
    <submittedName>
        <fullName evidence="2">Uncharacterized protein</fullName>
    </submittedName>
</protein>
<dbReference type="Proteomes" id="UP001058860">
    <property type="component" value="Chromosome"/>
</dbReference>
<evidence type="ECO:0000256" key="1">
    <source>
        <dbReference type="SAM" id="MobiDB-lite"/>
    </source>
</evidence>
<proteinExistence type="predicted"/>
<evidence type="ECO:0000313" key="3">
    <source>
        <dbReference type="Proteomes" id="UP001058860"/>
    </source>
</evidence>
<organism evidence="2 3">
    <name type="scientific">Svornostia abyssi</name>
    <dbReference type="NCBI Taxonomy" id="2898438"/>
    <lineage>
        <taxon>Bacteria</taxon>
        <taxon>Bacillati</taxon>
        <taxon>Actinomycetota</taxon>
        <taxon>Thermoleophilia</taxon>
        <taxon>Solirubrobacterales</taxon>
        <taxon>Baekduiaceae</taxon>
        <taxon>Svornostia</taxon>
    </lineage>
</organism>
<reference evidence="3" key="1">
    <citation type="submission" date="2021-11" db="EMBL/GenBank/DDBJ databases">
        <title>Cultivation dependent microbiological survey of springs from the worlds oldest radium mine currently devoted to the extraction of radon-saturated water.</title>
        <authorList>
            <person name="Kapinusova G."/>
            <person name="Smrhova T."/>
            <person name="Strejcek M."/>
            <person name="Suman J."/>
            <person name="Jani K."/>
            <person name="Pajer P."/>
            <person name="Uhlik O."/>
        </authorList>
    </citation>
    <scope>NUCLEOTIDE SEQUENCE [LARGE SCALE GENOMIC DNA]</scope>
    <source>
        <strain evidence="3">J379</strain>
    </source>
</reference>
<feature type="compositionally biased region" description="Basic residues" evidence="1">
    <location>
        <begin position="1"/>
        <end position="19"/>
    </location>
</feature>
<dbReference type="EMBL" id="CP088295">
    <property type="protein sequence ID" value="UUY03440.1"/>
    <property type="molecule type" value="Genomic_DNA"/>
</dbReference>
<feature type="region of interest" description="Disordered" evidence="1">
    <location>
        <begin position="1"/>
        <end position="57"/>
    </location>
</feature>
<accession>A0ABY5PG47</accession>
<gene>
    <name evidence="2" type="ORF">LRS13_22670</name>
</gene>
<keyword evidence="3" id="KW-1185">Reference proteome</keyword>